<dbReference type="Proteomes" id="UP001553843">
    <property type="component" value="Unassembled WGS sequence"/>
</dbReference>
<feature type="domain" description="GAF" evidence="5">
    <location>
        <begin position="26"/>
        <end position="135"/>
    </location>
</feature>
<name>A0ABV3LQ64_9ACTN</name>
<dbReference type="PANTHER" id="PTHR24421">
    <property type="entry name" value="NITRATE/NITRITE SENSOR PROTEIN NARX-RELATED"/>
    <property type="match status" value="1"/>
</dbReference>
<feature type="domain" description="GAF" evidence="5">
    <location>
        <begin position="156"/>
        <end position="561"/>
    </location>
</feature>
<feature type="compositionally biased region" description="Basic and acidic residues" evidence="4">
    <location>
        <begin position="254"/>
        <end position="281"/>
    </location>
</feature>
<proteinExistence type="predicted"/>
<reference evidence="6 7" key="1">
    <citation type="submission" date="2024-06" db="EMBL/GenBank/DDBJ databases">
        <title>The Natural Products Discovery Center: Release of the First 8490 Sequenced Strains for Exploring Actinobacteria Biosynthetic Diversity.</title>
        <authorList>
            <person name="Kalkreuter E."/>
            <person name="Kautsar S.A."/>
            <person name="Yang D."/>
            <person name="Bader C.D."/>
            <person name="Teijaro C.N."/>
            <person name="Fluegel L."/>
            <person name="Davis C.M."/>
            <person name="Simpson J.R."/>
            <person name="Lauterbach L."/>
            <person name="Steele A.D."/>
            <person name="Gui C."/>
            <person name="Meng S."/>
            <person name="Li G."/>
            <person name="Viehrig K."/>
            <person name="Ye F."/>
            <person name="Su P."/>
            <person name="Kiefer A.F."/>
            <person name="Nichols A."/>
            <person name="Cepeda A.J."/>
            <person name="Yan W."/>
            <person name="Fan B."/>
            <person name="Jiang Y."/>
            <person name="Adhikari A."/>
            <person name="Zheng C.-J."/>
            <person name="Schuster L."/>
            <person name="Cowan T.M."/>
            <person name="Smanski M.J."/>
            <person name="Chevrette M.G."/>
            <person name="De Carvalho L.P.S."/>
            <person name="Shen B."/>
        </authorList>
    </citation>
    <scope>NUCLEOTIDE SEQUENCE [LARGE SCALE GENOMIC DNA]</scope>
    <source>
        <strain evidence="6 7">NPDC047833</strain>
    </source>
</reference>
<gene>
    <name evidence="6" type="ORF">AB0887_06455</name>
</gene>
<evidence type="ECO:0000313" key="6">
    <source>
        <dbReference type="EMBL" id="MEW2361604.1"/>
    </source>
</evidence>
<dbReference type="EMBL" id="JBEYRS010000002">
    <property type="protein sequence ID" value="MEW2361604.1"/>
    <property type="molecule type" value="Genomic_DNA"/>
</dbReference>
<dbReference type="InterPro" id="IPR050482">
    <property type="entry name" value="Sensor_HK_TwoCompSys"/>
</dbReference>
<dbReference type="SUPFAM" id="SSF55781">
    <property type="entry name" value="GAF domain-like"/>
    <property type="match status" value="2"/>
</dbReference>
<dbReference type="InterPro" id="IPR003018">
    <property type="entry name" value="GAF"/>
</dbReference>
<comment type="caution">
    <text evidence="6">The sequence shown here is derived from an EMBL/GenBank/DDBJ whole genome shotgun (WGS) entry which is preliminary data.</text>
</comment>
<dbReference type="InterPro" id="IPR011712">
    <property type="entry name" value="Sig_transdc_His_kin_sub3_dim/P"/>
</dbReference>
<accession>A0ABV3LQ64</accession>
<feature type="region of interest" description="Disordered" evidence="4">
    <location>
        <begin position="201"/>
        <end position="466"/>
    </location>
</feature>
<evidence type="ECO:0000256" key="4">
    <source>
        <dbReference type="SAM" id="MobiDB-lite"/>
    </source>
</evidence>
<feature type="compositionally biased region" description="Pro residues" evidence="4">
    <location>
        <begin position="442"/>
        <end position="458"/>
    </location>
</feature>
<sequence length="740" mass="77630">MPDGADAPLPPMPLLEAVLSVGTDLELRATLQHIVDSAARLTGAEHGTLGVGAGAGGAGGAPETFVAGGPGRGPVEEPGGDVIRVPIPDQDEVFGDLVLAKETGAFTAEDRQLLTVLASQAGIAIGNARLFEAARQRERWIEGAAAVTTALLTGEAAADALITVADRARTLAGAAAGVILQPTEAGGMRIVAAATDGAPHGWGASAGDRTRPAGLTPSTAATPPPGEGARSERKHRPKKPTPDRPSRAEAPPPNERDRAEKSPPDEPAHAEESPPNERDCAEEPPPNEPAHAEQPPPNKRDRAEEPPPGEPDRAEQPPPNERARAEEPSPNEPTDAEHSPLNEPTPAEQPPSNERDRPEEPSPNEHGHAEQPPPNERDCREEPSPNERAHAEHSPPNEPAPAEQPPPDEHARPEEPSPNEPTHAEQPPPNEPAPAAHSPAPDTTPTPAGTPPPTPSPPGYNDLIGTTIEPGSAVLAQLLGGEPVFIEDSATDPRMTTHVRLRFGPSMMLPLQAGGRLIGTLALPRRRGAPAYTAAERLLATQFASQAALALVLADAQQSRERLAVFEDRDRIARDLHDLVVQRLFATGMMLESTRRKAGSPKVEATLDQAVDELESTIQEVRTAIFALQQPPADAPTTFRGKVLRETAGAAAILGVQPSVHFGGAVDTRIADPAASHLLAALRRALAAVSRRTGVTRVDVAVDARATLPDGRDGVRLTVYDDGDTDGVEAGTTVTWQAPL</sequence>
<evidence type="ECO:0000256" key="3">
    <source>
        <dbReference type="ARBA" id="ARBA00023012"/>
    </source>
</evidence>
<keyword evidence="2" id="KW-0418">Kinase</keyword>
<evidence type="ECO:0000313" key="7">
    <source>
        <dbReference type="Proteomes" id="UP001553843"/>
    </source>
</evidence>
<dbReference type="RefSeq" id="WP_359775986.1">
    <property type="nucleotide sequence ID" value="NZ_JBEYRR010000002.1"/>
</dbReference>
<feature type="region of interest" description="Disordered" evidence="4">
    <location>
        <begin position="61"/>
        <end position="81"/>
    </location>
</feature>
<feature type="compositionally biased region" description="Basic and acidic residues" evidence="4">
    <location>
        <begin position="298"/>
        <end position="327"/>
    </location>
</feature>
<dbReference type="Gene3D" id="3.30.450.40">
    <property type="match status" value="2"/>
</dbReference>
<dbReference type="Pfam" id="PF01590">
    <property type="entry name" value="GAF"/>
    <property type="match status" value="1"/>
</dbReference>
<feature type="compositionally biased region" description="Pro residues" evidence="4">
    <location>
        <begin position="396"/>
        <end position="405"/>
    </location>
</feature>
<organism evidence="6 7">
    <name type="scientific">Streptomyces huasconensis</name>
    <dbReference type="NCBI Taxonomy" id="1854574"/>
    <lineage>
        <taxon>Bacteria</taxon>
        <taxon>Bacillati</taxon>
        <taxon>Actinomycetota</taxon>
        <taxon>Actinomycetes</taxon>
        <taxon>Kitasatosporales</taxon>
        <taxon>Streptomycetaceae</taxon>
        <taxon>Streptomyces</taxon>
    </lineage>
</organism>
<evidence type="ECO:0000256" key="2">
    <source>
        <dbReference type="ARBA" id="ARBA00022777"/>
    </source>
</evidence>
<keyword evidence="7" id="KW-1185">Reference proteome</keyword>
<keyword evidence="1" id="KW-0808">Transferase</keyword>
<keyword evidence="3" id="KW-0902">Two-component regulatory system</keyword>
<dbReference type="InterPro" id="IPR029016">
    <property type="entry name" value="GAF-like_dom_sf"/>
</dbReference>
<evidence type="ECO:0000256" key="1">
    <source>
        <dbReference type="ARBA" id="ARBA00022679"/>
    </source>
</evidence>
<protein>
    <submittedName>
        <fullName evidence="6">GAF domain-containing protein</fullName>
    </submittedName>
</protein>
<dbReference type="Pfam" id="PF07730">
    <property type="entry name" value="HisKA_3"/>
    <property type="match status" value="1"/>
</dbReference>
<dbReference type="PANTHER" id="PTHR24421:SF56">
    <property type="entry name" value="OXYGEN SENSOR HISTIDINE KINASE RESPONSE REGULATOR DOST"/>
    <property type="match status" value="1"/>
</dbReference>
<evidence type="ECO:0000259" key="5">
    <source>
        <dbReference type="SMART" id="SM00065"/>
    </source>
</evidence>
<dbReference type="Gene3D" id="1.20.5.1930">
    <property type="match status" value="1"/>
</dbReference>
<feature type="compositionally biased region" description="Basic and acidic residues" evidence="4">
    <location>
        <begin position="353"/>
        <end position="395"/>
    </location>
</feature>
<dbReference type="SMART" id="SM00065">
    <property type="entry name" value="GAF"/>
    <property type="match status" value="2"/>
</dbReference>
<dbReference type="Pfam" id="PF13185">
    <property type="entry name" value="GAF_2"/>
    <property type="match status" value="1"/>
</dbReference>